<reference evidence="2 3" key="1">
    <citation type="submission" date="2024-08" db="EMBL/GenBank/DDBJ databases">
        <authorList>
            <person name="Ishaq N."/>
        </authorList>
    </citation>
    <scope>NUCLEOTIDE SEQUENCE [LARGE SCALE GENOMIC DNA]</scope>
    <source>
        <strain evidence="2 3">JCM 30400</strain>
    </source>
</reference>
<evidence type="ECO:0000313" key="2">
    <source>
        <dbReference type="EMBL" id="MFA0792401.1"/>
    </source>
</evidence>
<keyword evidence="3" id="KW-1185">Reference proteome</keyword>
<protein>
    <submittedName>
        <fullName evidence="2">Uncharacterized protein</fullName>
    </submittedName>
</protein>
<evidence type="ECO:0000313" key="3">
    <source>
        <dbReference type="Proteomes" id="UP001569414"/>
    </source>
</evidence>
<sequence length="65" mass="7083">MKMPSNKLSMILLATVFSFSITACEDKPAETLGERVDEKAEQLGNTIEDACEEVKEGVDAKDSDC</sequence>
<accession>A0ABV4NTZ8</accession>
<keyword evidence="1" id="KW-0732">Signal</keyword>
<dbReference type="EMBL" id="JBGMEL010000024">
    <property type="protein sequence ID" value="MFA0792401.1"/>
    <property type="molecule type" value="Genomic_DNA"/>
</dbReference>
<dbReference type="Proteomes" id="UP001569414">
    <property type="component" value="Unassembled WGS sequence"/>
</dbReference>
<name>A0ABV4NTZ8_9GAMM</name>
<feature type="signal peptide" evidence="1">
    <location>
        <begin position="1"/>
        <end position="23"/>
    </location>
</feature>
<feature type="chain" id="PRO_5045886861" evidence="1">
    <location>
        <begin position="24"/>
        <end position="65"/>
    </location>
</feature>
<gene>
    <name evidence="2" type="ORF">ACCI51_17825</name>
</gene>
<proteinExistence type="predicted"/>
<evidence type="ECO:0000256" key="1">
    <source>
        <dbReference type="SAM" id="SignalP"/>
    </source>
</evidence>
<comment type="caution">
    <text evidence="2">The sequence shown here is derived from an EMBL/GenBank/DDBJ whole genome shotgun (WGS) entry which is preliminary data.</text>
</comment>
<dbReference type="RefSeq" id="WP_299587117.1">
    <property type="nucleotide sequence ID" value="NZ_JBGMEL010000024.1"/>
</dbReference>
<dbReference type="PROSITE" id="PS51257">
    <property type="entry name" value="PROKAR_LIPOPROTEIN"/>
    <property type="match status" value="1"/>
</dbReference>
<organism evidence="2 3">
    <name type="scientific">Microbulbifer echini</name>
    <dbReference type="NCBI Taxonomy" id="1529067"/>
    <lineage>
        <taxon>Bacteria</taxon>
        <taxon>Pseudomonadati</taxon>
        <taxon>Pseudomonadota</taxon>
        <taxon>Gammaproteobacteria</taxon>
        <taxon>Cellvibrionales</taxon>
        <taxon>Microbulbiferaceae</taxon>
        <taxon>Microbulbifer</taxon>
    </lineage>
</organism>